<comment type="subunit">
    <text evidence="3">The complex is composed of two ATP-binding proteins (HrtA), two transmembrane proteins (HrtB) and a solute-binding protein.</text>
</comment>
<comment type="subcellular location">
    <subcellularLocation>
        <location evidence="1">Cell membrane</location>
        <topology evidence="1">Multi-pass membrane protein</topology>
    </subcellularLocation>
</comment>
<feature type="transmembrane region" description="Helical" evidence="11">
    <location>
        <begin position="15"/>
        <end position="36"/>
    </location>
</feature>
<name>A0A1M4T987_9BACL</name>
<protein>
    <recommendedName>
        <fullName evidence="4">Putative hemin transport system permease protein HrtB</fullName>
    </recommendedName>
</protein>
<keyword evidence="8 11" id="KW-1133">Transmembrane helix</keyword>
<dbReference type="InterPro" id="IPR003838">
    <property type="entry name" value="ABC3_permease_C"/>
</dbReference>
<evidence type="ECO:0000256" key="3">
    <source>
        <dbReference type="ARBA" id="ARBA00011131"/>
    </source>
</evidence>
<gene>
    <name evidence="13" type="ORF">SAMN05444392_101370</name>
</gene>
<keyword evidence="7 11" id="KW-0812">Transmembrane</keyword>
<evidence type="ECO:0000256" key="1">
    <source>
        <dbReference type="ARBA" id="ARBA00004651"/>
    </source>
</evidence>
<keyword evidence="6" id="KW-1003">Cell membrane</keyword>
<evidence type="ECO:0000256" key="7">
    <source>
        <dbReference type="ARBA" id="ARBA00022692"/>
    </source>
</evidence>
<evidence type="ECO:0000256" key="9">
    <source>
        <dbReference type="ARBA" id="ARBA00023136"/>
    </source>
</evidence>
<dbReference type="EMBL" id="FQVL01000001">
    <property type="protein sequence ID" value="SHE41049.1"/>
    <property type="molecule type" value="Genomic_DNA"/>
</dbReference>
<reference evidence="13 14" key="1">
    <citation type="submission" date="2016-11" db="EMBL/GenBank/DDBJ databases">
        <authorList>
            <person name="Jaros S."/>
            <person name="Januszkiewicz K."/>
            <person name="Wedrychowicz H."/>
        </authorList>
    </citation>
    <scope>NUCLEOTIDE SEQUENCE [LARGE SCALE GENOMIC DNA]</scope>
    <source>
        <strain evidence="13 14">DSM 44666</strain>
    </source>
</reference>
<dbReference type="PANTHER" id="PTHR43738:SF1">
    <property type="entry name" value="HEMIN TRANSPORT SYSTEM PERMEASE PROTEIN HRTB-RELATED"/>
    <property type="match status" value="1"/>
</dbReference>
<feature type="transmembrane region" description="Helical" evidence="11">
    <location>
        <begin position="282"/>
        <end position="307"/>
    </location>
</feature>
<dbReference type="OrthoDB" id="384327at2"/>
<evidence type="ECO:0000313" key="13">
    <source>
        <dbReference type="EMBL" id="SHE41049.1"/>
    </source>
</evidence>
<dbReference type="Pfam" id="PF02687">
    <property type="entry name" value="FtsX"/>
    <property type="match status" value="1"/>
</dbReference>
<keyword evidence="9 11" id="KW-0472">Membrane</keyword>
<feature type="domain" description="ABC3 transporter permease C-terminal" evidence="12">
    <location>
        <begin position="242"/>
        <end position="351"/>
    </location>
</feature>
<sequence>MFLTLREFRYSKLRYFLIGCIMILIAWLVFIISGLAQGLAADNAAAIDKMKVDRFLIQSDAEQKLNRSVITPKQWQNVSALVPKNAATPFGQKMLSVSKNGTAHKQDVALFAIDAASSLAPKVLEGKSLTNTTKGEVVVNQSLKEAGIQLGDFIQDFETDQKWKVVGFANGQSYSHAPVIFINLNDWNRLTKNLYYNAIALQVNQIDPSSITGKVKDVTIINKDQLLQNIPGFKEEQGSLTMMITFLFVIASFVQAVFFYVMTLQKTHQFGVLKAIGANTSYLARSLITQVGLLTIIAILCSLVFSYLTQMLLPSNIPFQLNIDTDIQFSALFLGVSLIGSLLSLYQIAKVDALEAIGRIE</sequence>
<dbReference type="AlphaFoldDB" id="A0A1M4T987"/>
<organism evidence="13 14">
    <name type="scientific">Seinonella peptonophila</name>
    <dbReference type="NCBI Taxonomy" id="112248"/>
    <lineage>
        <taxon>Bacteria</taxon>
        <taxon>Bacillati</taxon>
        <taxon>Bacillota</taxon>
        <taxon>Bacilli</taxon>
        <taxon>Bacillales</taxon>
        <taxon>Thermoactinomycetaceae</taxon>
        <taxon>Seinonella</taxon>
    </lineage>
</organism>
<evidence type="ECO:0000256" key="5">
    <source>
        <dbReference type="ARBA" id="ARBA00022448"/>
    </source>
</evidence>
<dbReference type="PANTHER" id="PTHR43738">
    <property type="entry name" value="ABC TRANSPORTER, MEMBRANE PROTEIN"/>
    <property type="match status" value="1"/>
</dbReference>
<evidence type="ECO:0000259" key="12">
    <source>
        <dbReference type="Pfam" id="PF02687"/>
    </source>
</evidence>
<dbReference type="RefSeq" id="WP_073151052.1">
    <property type="nucleotide sequence ID" value="NZ_FQVL01000001.1"/>
</dbReference>
<keyword evidence="5" id="KW-0813">Transport</keyword>
<dbReference type="GO" id="GO:0005886">
    <property type="term" value="C:plasma membrane"/>
    <property type="evidence" value="ECO:0007669"/>
    <property type="project" value="UniProtKB-SubCell"/>
</dbReference>
<dbReference type="STRING" id="112248.SAMN05444392_101370"/>
<evidence type="ECO:0000256" key="6">
    <source>
        <dbReference type="ARBA" id="ARBA00022475"/>
    </source>
</evidence>
<proteinExistence type="inferred from homology"/>
<keyword evidence="14" id="KW-1185">Reference proteome</keyword>
<evidence type="ECO:0000256" key="11">
    <source>
        <dbReference type="SAM" id="Phobius"/>
    </source>
</evidence>
<evidence type="ECO:0000256" key="4">
    <source>
        <dbReference type="ARBA" id="ARBA00016962"/>
    </source>
</evidence>
<evidence type="ECO:0000256" key="2">
    <source>
        <dbReference type="ARBA" id="ARBA00008697"/>
    </source>
</evidence>
<dbReference type="Proteomes" id="UP000184476">
    <property type="component" value="Unassembled WGS sequence"/>
</dbReference>
<comment type="similarity">
    <text evidence="2">Belongs to the ABC-4 integral membrane protein family. HrtB subfamily.</text>
</comment>
<comment type="function">
    <text evidence="10">Part of the ABC transporter complex hrt involved in hemin import. Responsible for the translocation of the substrate across the membrane.</text>
</comment>
<evidence type="ECO:0000256" key="8">
    <source>
        <dbReference type="ARBA" id="ARBA00022989"/>
    </source>
</evidence>
<feature type="transmembrane region" description="Helical" evidence="11">
    <location>
        <begin position="240"/>
        <end position="261"/>
    </location>
</feature>
<dbReference type="InterPro" id="IPR051125">
    <property type="entry name" value="ABC-4/HrtB_transporter"/>
</dbReference>
<evidence type="ECO:0000256" key="10">
    <source>
        <dbReference type="ARBA" id="ARBA00024973"/>
    </source>
</evidence>
<feature type="transmembrane region" description="Helical" evidence="11">
    <location>
        <begin position="327"/>
        <end position="349"/>
    </location>
</feature>
<evidence type="ECO:0000313" key="14">
    <source>
        <dbReference type="Proteomes" id="UP000184476"/>
    </source>
</evidence>
<accession>A0A1M4T987</accession>